<organism evidence="2 3">
    <name type="scientific">Pseudogemmobacter faecipullorum</name>
    <dbReference type="NCBI Taxonomy" id="2755041"/>
    <lineage>
        <taxon>Bacteria</taxon>
        <taxon>Pseudomonadati</taxon>
        <taxon>Pseudomonadota</taxon>
        <taxon>Alphaproteobacteria</taxon>
        <taxon>Rhodobacterales</taxon>
        <taxon>Paracoccaceae</taxon>
        <taxon>Pseudogemmobacter</taxon>
    </lineage>
</organism>
<keyword evidence="3" id="KW-1185">Reference proteome</keyword>
<sequence length="75" mass="7868">MPDIGALPEGPAGNSPPALLPLDQLMASLPAEQKAKGTAARLSERLARLQNRARIMQGALDDPATRERLRGTGPA</sequence>
<gene>
    <name evidence="2" type="ORF">H0485_07775</name>
</gene>
<proteinExistence type="predicted"/>
<comment type="caution">
    <text evidence="2">The sequence shown here is derived from an EMBL/GenBank/DDBJ whole genome shotgun (WGS) entry which is preliminary data.</text>
</comment>
<name>A0ABS8CLZ6_9RHOB</name>
<reference evidence="2 3" key="1">
    <citation type="submission" date="2020-07" db="EMBL/GenBank/DDBJ databases">
        <title>Pseudogemmobacter sp. nov., isolated from poultry manure in Taiwan.</title>
        <authorList>
            <person name="Lin S.-Y."/>
            <person name="Tang Y.-S."/>
            <person name="Young C.-C."/>
        </authorList>
    </citation>
    <scope>NUCLEOTIDE SEQUENCE [LARGE SCALE GENOMIC DNA]</scope>
    <source>
        <strain evidence="2 3">CC-YST710</strain>
    </source>
</reference>
<keyword evidence="1" id="KW-0175">Coiled coil</keyword>
<dbReference type="RefSeq" id="WP_226934805.1">
    <property type="nucleotide sequence ID" value="NZ_JACDXX010000006.1"/>
</dbReference>
<evidence type="ECO:0000313" key="3">
    <source>
        <dbReference type="Proteomes" id="UP001198571"/>
    </source>
</evidence>
<dbReference type="Proteomes" id="UP001198571">
    <property type="component" value="Unassembled WGS sequence"/>
</dbReference>
<evidence type="ECO:0000313" key="2">
    <source>
        <dbReference type="EMBL" id="MCB5409895.1"/>
    </source>
</evidence>
<feature type="coiled-coil region" evidence="1">
    <location>
        <begin position="32"/>
        <end position="59"/>
    </location>
</feature>
<accession>A0ABS8CLZ6</accession>
<evidence type="ECO:0000256" key="1">
    <source>
        <dbReference type="SAM" id="Coils"/>
    </source>
</evidence>
<protein>
    <submittedName>
        <fullName evidence="2">Uncharacterized protein</fullName>
    </submittedName>
</protein>
<dbReference type="EMBL" id="JACDXX010000006">
    <property type="protein sequence ID" value="MCB5409895.1"/>
    <property type="molecule type" value="Genomic_DNA"/>
</dbReference>